<gene>
    <name evidence="1" type="ORF">FPE01S_02_07880</name>
</gene>
<proteinExistence type="predicted"/>
<dbReference type="OrthoDB" id="1524733at2"/>
<dbReference type="Pfam" id="PF14559">
    <property type="entry name" value="TPR_19"/>
    <property type="match status" value="1"/>
</dbReference>
<dbReference type="Proteomes" id="UP000033121">
    <property type="component" value="Unassembled WGS sequence"/>
</dbReference>
<dbReference type="RefSeq" id="WP_046369523.1">
    <property type="nucleotide sequence ID" value="NZ_BBWV01000002.1"/>
</dbReference>
<evidence type="ECO:0000313" key="2">
    <source>
        <dbReference type="Proteomes" id="UP000033121"/>
    </source>
</evidence>
<dbReference type="Gene3D" id="1.25.40.10">
    <property type="entry name" value="Tetratricopeptide repeat domain"/>
    <property type="match status" value="1"/>
</dbReference>
<sequence>MTDRIQKIQEFLKAQPDDAFLQHALALEYIKMGDDTSARALFEKILAAQPGYVGSYYHLAKLLERSGDQDEAVRCYERGMEAAKAAGDQHAFNELRSAWEELTY</sequence>
<organism evidence="1 2">
    <name type="scientific">Flavihumibacter petaseus NBRC 106054</name>
    <dbReference type="NCBI Taxonomy" id="1220578"/>
    <lineage>
        <taxon>Bacteria</taxon>
        <taxon>Pseudomonadati</taxon>
        <taxon>Bacteroidota</taxon>
        <taxon>Chitinophagia</taxon>
        <taxon>Chitinophagales</taxon>
        <taxon>Chitinophagaceae</taxon>
        <taxon>Flavihumibacter</taxon>
    </lineage>
</organism>
<evidence type="ECO:0000313" key="1">
    <source>
        <dbReference type="EMBL" id="GAO43682.1"/>
    </source>
</evidence>
<dbReference type="InterPro" id="IPR011990">
    <property type="entry name" value="TPR-like_helical_dom_sf"/>
</dbReference>
<dbReference type="EMBL" id="BBWV01000002">
    <property type="protein sequence ID" value="GAO43682.1"/>
    <property type="molecule type" value="Genomic_DNA"/>
</dbReference>
<comment type="caution">
    <text evidence="1">The sequence shown here is derived from an EMBL/GenBank/DDBJ whole genome shotgun (WGS) entry which is preliminary data.</text>
</comment>
<dbReference type="AlphaFoldDB" id="A0A0E9N0Z6"/>
<dbReference type="SMART" id="SM00028">
    <property type="entry name" value="TPR"/>
    <property type="match status" value="2"/>
</dbReference>
<keyword evidence="2" id="KW-1185">Reference proteome</keyword>
<dbReference type="SUPFAM" id="SSF48452">
    <property type="entry name" value="TPR-like"/>
    <property type="match status" value="1"/>
</dbReference>
<accession>A0A0E9N0Z6</accession>
<reference evidence="1 2" key="1">
    <citation type="submission" date="2015-04" db="EMBL/GenBank/DDBJ databases">
        <title>Whole genome shotgun sequence of Flavihumibacter petaseus NBRC 106054.</title>
        <authorList>
            <person name="Miyazawa S."/>
            <person name="Hosoyama A."/>
            <person name="Hashimoto M."/>
            <person name="Noguchi M."/>
            <person name="Tsuchikane K."/>
            <person name="Ohji S."/>
            <person name="Yamazoe A."/>
            <person name="Ichikawa N."/>
            <person name="Kimura A."/>
            <person name="Fujita N."/>
        </authorList>
    </citation>
    <scope>NUCLEOTIDE SEQUENCE [LARGE SCALE GENOMIC DNA]</scope>
    <source>
        <strain evidence="1 2">NBRC 106054</strain>
    </source>
</reference>
<protein>
    <submittedName>
        <fullName evidence="1">Uncharacterized protein</fullName>
    </submittedName>
</protein>
<dbReference type="InterPro" id="IPR019734">
    <property type="entry name" value="TPR_rpt"/>
</dbReference>
<name>A0A0E9N0Z6_9BACT</name>
<dbReference type="STRING" id="1220578.FPE01S_02_07880"/>